<dbReference type="PROSITE" id="PS51257">
    <property type="entry name" value="PROKAR_LIPOPROTEIN"/>
    <property type="match status" value="1"/>
</dbReference>
<dbReference type="EMBL" id="JBHUPD010000001">
    <property type="protein sequence ID" value="MFD2872216.1"/>
    <property type="molecule type" value="Genomic_DNA"/>
</dbReference>
<evidence type="ECO:0000256" key="4">
    <source>
        <dbReference type="PROSITE-ProRule" id="PRU00433"/>
    </source>
</evidence>
<protein>
    <submittedName>
        <fullName evidence="6">C-type cytochrome</fullName>
    </submittedName>
</protein>
<dbReference type="RefSeq" id="WP_377183645.1">
    <property type="nucleotide sequence ID" value="NZ_JBHUPD010000001.1"/>
</dbReference>
<feature type="domain" description="Cytochrome c" evidence="5">
    <location>
        <begin position="29"/>
        <end position="118"/>
    </location>
</feature>
<comment type="caution">
    <text evidence="6">The sequence shown here is derived from an EMBL/GenBank/DDBJ whole genome shotgun (WGS) entry which is preliminary data.</text>
</comment>
<evidence type="ECO:0000256" key="1">
    <source>
        <dbReference type="ARBA" id="ARBA00022617"/>
    </source>
</evidence>
<keyword evidence="3 4" id="KW-0408">Iron</keyword>
<sequence>MKLKVIGAICFLLAMLIYSCGENDITFKRYYTTGSVIYTTHCQNCHGSDGLGLSALMPPLTDSAFLRKNKSALACYIKYGIKSKILLINKKNYDADMPLTDLSPIEIAEVLTYVGNSFGNNMGLVPVEQVNGDLAKCR</sequence>
<dbReference type="Gene3D" id="1.10.760.10">
    <property type="entry name" value="Cytochrome c-like domain"/>
    <property type="match status" value="1"/>
</dbReference>
<dbReference type="PROSITE" id="PS51007">
    <property type="entry name" value="CYTC"/>
    <property type="match status" value="1"/>
</dbReference>
<dbReference type="InterPro" id="IPR051459">
    <property type="entry name" value="Cytochrome_c-type_DH"/>
</dbReference>
<dbReference type="InterPro" id="IPR009056">
    <property type="entry name" value="Cyt_c-like_dom"/>
</dbReference>
<dbReference type="PANTHER" id="PTHR35008">
    <property type="entry name" value="BLL4482 PROTEIN-RELATED"/>
    <property type="match status" value="1"/>
</dbReference>
<name>A0ABW5YAC4_9SPHI</name>
<dbReference type="Proteomes" id="UP001597557">
    <property type="component" value="Unassembled WGS sequence"/>
</dbReference>
<evidence type="ECO:0000313" key="6">
    <source>
        <dbReference type="EMBL" id="MFD2872216.1"/>
    </source>
</evidence>
<keyword evidence="1 4" id="KW-0349">Heme</keyword>
<evidence type="ECO:0000256" key="3">
    <source>
        <dbReference type="ARBA" id="ARBA00023004"/>
    </source>
</evidence>
<dbReference type="InterPro" id="IPR036909">
    <property type="entry name" value="Cyt_c-like_dom_sf"/>
</dbReference>
<keyword evidence="2 4" id="KW-0479">Metal-binding</keyword>
<gene>
    <name evidence="6" type="ORF">ACFS5N_07045</name>
</gene>
<evidence type="ECO:0000256" key="2">
    <source>
        <dbReference type="ARBA" id="ARBA00022723"/>
    </source>
</evidence>
<keyword evidence="7" id="KW-1185">Reference proteome</keyword>
<evidence type="ECO:0000313" key="7">
    <source>
        <dbReference type="Proteomes" id="UP001597557"/>
    </source>
</evidence>
<dbReference type="SUPFAM" id="SSF46626">
    <property type="entry name" value="Cytochrome c"/>
    <property type="match status" value="1"/>
</dbReference>
<dbReference type="PANTHER" id="PTHR35008:SF4">
    <property type="entry name" value="BLL4482 PROTEIN"/>
    <property type="match status" value="1"/>
</dbReference>
<reference evidence="7" key="1">
    <citation type="journal article" date="2019" name="Int. J. Syst. Evol. Microbiol.">
        <title>The Global Catalogue of Microorganisms (GCM) 10K type strain sequencing project: providing services to taxonomists for standard genome sequencing and annotation.</title>
        <authorList>
            <consortium name="The Broad Institute Genomics Platform"/>
            <consortium name="The Broad Institute Genome Sequencing Center for Infectious Disease"/>
            <person name="Wu L."/>
            <person name="Ma J."/>
        </authorList>
    </citation>
    <scope>NUCLEOTIDE SEQUENCE [LARGE SCALE GENOMIC DNA]</scope>
    <source>
        <strain evidence="7">KCTC 22437</strain>
    </source>
</reference>
<dbReference type="Pfam" id="PF00034">
    <property type="entry name" value="Cytochrom_C"/>
    <property type="match status" value="1"/>
</dbReference>
<evidence type="ECO:0000259" key="5">
    <source>
        <dbReference type="PROSITE" id="PS51007"/>
    </source>
</evidence>
<organism evidence="6 7">
    <name type="scientific">Mucilaginibacter ximonensis</name>
    <dbReference type="NCBI Taxonomy" id="538021"/>
    <lineage>
        <taxon>Bacteria</taxon>
        <taxon>Pseudomonadati</taxon>
        <taxon>Bacteroidota</taxon>
        <taxon>Sphingobacteriia</taxon>
        <taxon>Sphingobacteriales</taxon>
        <taxon>Sphingobacteriaceae</taxon>
        <taxon>Mucilaginibacter</taxon>
    </lineage>
</organism>
<proteinExistence type="predicted"/>
<accession>A0ABW5YAC4</accession>